<dbReference type="AlphaFoldDB" id="A0AAX3AD77"/>
<gene>
    <name evidence="1" type="ORF">DSM110277_02049</name>
</gene>
<evidence type="ECO:0000313" key="2">
    <source>
        <dbReference type="Proteomes" id="UP000830781"/>
    </source>
</evidence>
<protein>
    <submittedName>
        <fullName evidence="1">Uncharacterized protein</fullName>
    </submittedName>
</protein>
<dbReference type="Proteomes" id="UP000830781">
    <property type="component" value="Chromosome"/>
</dbReference>
<dbReference type="RefSeq" id="WP_243250279.1">
    <property type="nucleotide sequence ID" value="NZ_CP084959.1"/>
</dbReference>
<name>A0AAX3AD77_9RHOB</name>
<evidence type="ECO:0000313" key="1">
    <source>
        <dbReference type="EMBL" id="UOA23620.1"/>
    </source>
</evidence>
<reference evidence="2" key="1">
    <citation type="journal article" date="2022" name="Microorganisms">
        <title>Beyond the ABCs#Discovery of Three New Plasmid Types in Rhodobacterales (RepQ, RepY, RepW).</title>
        <authorList>
            <person name="Freese H.M."/>
            <person name="Ringel V."/>
            <person name="Overmann J."/>
            <person name="Petersen J."/>
        </authorList>
    </citation>
    <scope>NUCLEOTIDE SEQUENCE [LARGE SCALE GENOMIC DNA]</scope>
    <source>
        <strain evidence="2">DSM 110277</strain>
    </source>
</reference>
<keyword evidence="2" id="KW-1185">Reference proteome</keyword>
<dbReference type="EMBL" id="CP084959">
    <property type="protein sequence ID" value="UOA23620.1"/>
    <property type="molecule type" value="Genomic_DNA"/>
</dbReference>
<sequence>MMNERLIPFVRGVSLIGHNDPDTLKDAFMNEVIENGGAYADATAVETCLYEISLHGIIARGASEMDAIQKWITAANATLANPAGEEVEADGFITMHLPCSTPRNHAEEIANAMAERDRVKPHAFHRMPFGIS</sequence>
<proteinExistence type="predicted"/>
<accession>A0AAX3AD77</accession>
<organism evidence="1 2">
    <name type="scientific">Sulfitobacter pontiacus</name>
    <dbReference type="NCBI Taxonomy" id="60137"/>
    <lineage>
        <taxon>Bacteria</taxon>
        <taxon>Pseudomonadati</taxon>
        <taxon>Pseudomonadota</taxon>
        <taxon>Alphaproteobacteria</taxon>
        <taxon>Rhodobacterales</taxon>
        <taxon>Roseobacteraceae</taxon>
        <taxon>Sulfitobacter</taxon>
    </lineage>
</organism>